<dbReference type="SUPFAM" id="SSF52540">
    <property type="entry name" value="P-loop containing nucleoside triphosphate hydrolases"/>
    <property type="match status" value="2"/>
</dbReference>
<name>A0A0C1Y0G6_9CYAN</name>
<dbReference type="PROSITE" id="PS51194">
    <property type="entry name" value="HELICASE_CTER"/>
    <property type="match status" value="1"/>
</dbReference>
<dbReference type="InterPro" id="IPR000330">
    <property type="entry name" value="SNF2_N"/>
</dbReference>
<evidence type="ECO:0000256" key="1">
    <source>
        <dbReference type="ARBA" id="ARBA00022801"/>
    </source>
</evidence>
<gene>
    <name evidence="2" type="ORF">QQ91_003920</name>
</gene>
<dbReference type="InterPro" id="IPR049730">
    <property type="entry name" value="SNF2/RAD54-like_C"/>
</dbReference>
<dbReference type="EMBL" id="JTHE02000003">
    <property type="protein sequence ID" value="NEV66259.1"/>
    <property type="molecule type" value="Genomic_DNA"/>
</dbReference>
<dbReference type="GO" id="GO:0016787">
    <property type="term" value="F:hydrolase activity"/>
    <property type="evidence" value="ECO:0007669"/>
    <property type="project" value="UniProtKB-KW"/>
</dbReference>
<reference evidence="2" key="2">
    <citation type="journal article" date="2015" name="Genome Announc.">
        <title>Draft Genome Sequence of Filamentous Marine Cyanobacterium Lyngbya confervoides Strain BDU141951.</title>
        <authorList>
            <person name="Chandrababunaidu M.M."/>
            <person name="Sen D."/>
            <person name="Tripathy S."/>
        </authorList>
    </citation>
    <scope>NUCLEOTIDE SEQUENCE</scope>
    <source>
        <strain evidence="2">BDU141951</strain>
    </source>
</reference>
<keyword evidence="2" id="KW-0067">ATP-binding</keyword>
<protein>
    <submittedName>
        <fullName evidence="2">ATP-dependent helicase</fullName>
    </submittedName>
</protein>
<accession>A0A0C1Y0G6</accession>
<reference evidence="2" key="3">
    <citation type="submission" date="2020-02" db="EMBL/GenBank/DDBJ databases">
        <authorList>
            <person name="Sarangi A.N."/>
            <person name="Ghosh S."/>
            <person name="Mukherjee M."/>
            <person name="Tripathy S."/>
        </authorList>
    </citation>
    <scope>NUCLEOTIDE SEQUENCE</scope>
    <source>
        <strain evidence="2">BDU141951</strain>
    </source>
</reference>
<dbReference type="Pfam" id="PF00271">
    <property type="entry name" value="Helicase_C"/>
    <property type="match status" value="1"/>
</dbReference>
<dbReference type="PANTHER" id="PTHR10799">
    <property type="entry name" value="SNF2/RAD54 HELICASE FAMILY"/>
    <property type="match status" value="1"/>
</dbReference>
<dbReference type="Gene3D" id="3.40.50.10810">
    <property type="entry name" value="Tandem AAA-ATPase domain"/>
    <property type="match status" value="1"/>
</dbReference>
<dbReference type="InterPro" id="IPR038718">
    <property type="entry name" value="SNF2-like_sf"/>
</dbReference>
<proteinExistence type="predicted"/>
<dbReference type="CDD" id="cd18793">
    <property type="entry name" value="SF2_C_SNF"/>
    <property type="match status" value="1"/>
</dbReference>
<comment type="caution">
    <text evidence="2">The sequence shown here is derived from an EMBL/GenBank/DDBJ whole genome shotgun (WGS) entry which is preliminary data.</text>
</comment>
<dbReference type="SMART" id="SM00490">
    <property type="entry name" value="HELICc"/>
    <property type="match status" value="1"/>
</dbReference>
<keyword evidence="2" id="KW-0547">Nucleotide-binding</keyword>
<evidence type="ECO:0000313" key="2">
    <source>
        <dbReference type="EMBL" id="NEV66259.1"/>
    </source>
</evidence>
<reference evidence="2" key="1">
    <citation type="submission" date="2014-11" db="EMBL/GenBank/DDBJ databases">
        <authorList>
            <person name="Malar M.C."/>
            <person name="Sen D."/>
            <person name="Tripathy S."/>
        </authorList>
    </citation>
    <scope>NUCLEOTIDE SEQUENCE</scope>
    <source>
        <strain evidence="2">BDU141951</strain>
    </source>
</reference>
<dbReference type="InterPro" id="IPR014001">
    <property type="entry name" value="Helicase_ATP-bd"/>
</dbReference>
<dbReference type="Gene3D" id="3.40.50.300">
    <property type="entry name" value="P-loop containing nucleotide triphosphate hydrolases"/>
    <property type="match status" value="1"/>
</dbReference>
<sequence length="1409" mass="158158">MAANSPAQQQQRLENTYRQLPEVQRTIAQVFAIYYEPVSRVNAGQIWNSVMPEWAGRSRIKPLTAPQFSAQVTKMLQTGALIQERGLGPACPDELVDIVVRDAIALGTFEPIVQALHQQVASRRRYNTHGPRTFVDETAWLRELRIAIYRQDTAEIDELLADADQAYWRRTRSFPEILQHIVNNPFDADWFDSLSLAFRQYGLRLTLAEAARTGEAAETAFDNVEALYQDNQLDAATTLVYIEQLWLRGHLREASGILSESSPGEEPSKYLALKGAIAFLTGDVEEAIADFRTSLKQAGKSKGAQAAWFDSPATAMFLLALLQQGQPEDYKQALACCQLLQQYKGHWLHDSMSLLEKVIQIQAGLISKVPDRLRRNEDYFLDIPGIPALLEAYCIYWLNTGNFRGWLPDYLERLYRDASRADYGWFAMEFAALVAHLGEGVEQYDIYGELAEALREECGSQPLLDIVKIQEPWELSLKALSQLTKTVAPGSPAAKPVFRLAWRLQFTGMEFWNLTPVEQKLSTKGGWTRGKQISLKRFTSPRDTPDYLTDQDRQIVAHLEVEHQQYYYYGSPTYTFGDGALLALVGHPLVFWADMPDIRIDVVKGEPELLVKEIAGDRLRISLMPQINAYDAVLALKETPTRLKVLDVNADHRRIAQLLAPDNRLEVPAFAKDQVLKAITGMSSLITIQSDIGGGVAAEEVPADPTPRVHLLPAGEGLRVSLLAHPFPEGGSYYKPGDGGKTVIAEVEGKRLQTERDLKEEKRRAKELKTTCPVLQTHKPSKGEWVIDEPEDCLNLLVQLQEMGDRVCIEWPEGEKFRVSQQLGLSNFNFNIRSQQDWFAASGEIQVSDTQVMDLQQLMALMAQSSGNFIELSDGQFLALTDEFRKRLKTLQRLSDGKGKDLRIHGLAALALEDMVEDVAQLKVDKAWKQHLKRIKTAQSIEPSVPKTLQAELRDYQHEGFTWLSRLAHWGVGACLADDMGLGKTLQAIALILTRCDTGPTLVIAPTSVCMNWASEAERFAPSLTVKPFGPGDRQQMLDTLAPGDLVVCSYGLLQQDNEAKMLAQVQWQNIVLDEAQAIKNQDTKRSQAAMALQGDFKILTTGTPIENHLGELWNLFRFINPGLLGSLDSFNQRFANPIERDRDESAREALRRLIQPFILRRTKDQVLKELPSRTEITLQVELSKPEMAFYEALRREAVEKLADSDANAGQKHLQVLAEIMRLRRACCNPQLVRPELGLPSAKLDQFGEVLAEILDNDHKALVFSQFVDHLTILREYLDRQKIAYQYLDGSTPAKTRKKRVDAFQNGEGDVFLISLKAGGTGLNLTAADFVIHMDPWWNPAVEDQASDRAHRIGQQRPVTIYRLVAQGTIEDKIVALHKTKRDLADSLLSGTDVSSKISTDELLALIQG</sequence>
<dbReference type="GO" id="GO:0005524">
    <property type="term" value="F:ATP binding"/>
    <property type="evidence" value="ECO:0007669"/>
    <property type="project" value="InterPro"/>
</dbReference>
<dbReference type="CDD" id="cd18012">
    <property type="entry name" value="DEXQc_arch_SWI2_SNF2"/>
    <property type="match status" value="1"/>
</dbReference>
<dbReference type="GO" id="GO:0004386">
    <property type="term" value="F:helicase activity"/>
    <property type="evidence" value="ECO:0007669"/>
    <property type="project" value="UniProtKB-KW"/>
</dbReference>
<dbReference type="InterPro" id="IPR027417">
    <property type="entry name" value="P-loop_NTPase"/>
</dbReference>
<keyword evidence="2" id="KW-0347">Helicase</keyword>
<organism evidence="2">
    <name type="scientific">Lyngbya confervoides BDU141951</name>
    <dbReference type="NCBI Taxonomy" id="1574623"/>
    <lineage>
        <taxon>Bacteria</taxon>
        <taxon>Bacillati</taxon>
        <taxon>Cyanobacteriota</taxon>
        <taxon>Cyanophyceae</taxon>
        <taxon>Oscillatoriophycideae</taxon>
        <taxon>Oscillatoriales</taxon>
        <taxon>Microcoleaceae</taxon>
        <taxon>Lyngbya</taxon>
    </lineage>
</organism>
<dbReference type="InterPro" id="IPR001650">
    <property type="entry name" value="Helicase_C-like"/>
</dbReference>
<dbReference type="Pfam" id="PF00176">
    <property type="entry name" value="SNF2-rel_dom"/>
    <property type="match status" value="1"/>
</dbReference>
<keyword evidence="1" id="KW-0378">Hydrolase</keyword>
<dbReference type="SMART" id="SM00487">
    <property type="entry name" value="DEXDc"/>
    <property type="match status" value="1"/>
</dbReference>
<dbReference type="PROSITE" id="PS51192">
    <property type="entry name" value="HELICASE_ATP_BIND_1"/>
    <property type="match status" value="1"/>
</dbReference>